<reference evidence="1" key="1">
    <citation type="submission" date="2020-11" db="EMBL/GenBank/DDBJ databases">
        <authorList>
            <person name="Tran Van P."/>
        </authorList>
    </citation>
    <scope>NUCLEOTIDE SEQUENCE</scope>
</reference>
<dbReference type="InterPro" id="IPR016186">
    <property type="entry name" value="C-type_lectin-like/link_sf"/>
</dbReference>
<protein>
    <submittedName>
        <fullName evidence="1">Uncharacterized protein</fullName>
    </submittedName>
</protein>
<name>A0A7R8ZPQ0_9CRUS</name>
<dbReference type="SUPFAM" id="SSF56436">
    <property type="entry name" value="C-type lectin-like"/>
    <property type="match status" value="1"/>
</dbReference>
<accession>A0A7R8ZPQ0</accession>
<dbReference type="CDD" id="cd00037">
    <property type="entry name" value="CLECT"/>
    <property type="match status" value="1"/>
</dbReference>
<feature type="non-terminal residue" evidence="1">
    <location>
        <position position="1"/>
    </location>
</feature>
<organism evidence="1">
    <name type="scientific">Cyprideis torosa</name>
    <dbReference type="NCBI Taxonomy" id="163714"/>
    <lineage>
        <taxon>Eukaryota</taxon>
        <taxon>Metazoa</taxon>
        <taxon>Ecdysozoa</taxon>
        <taxon>Arthropoda</taxon>
        <taxon>Crustacea</taxon>
        <taxon>Oligostraca</taxon>
        <taxon>Ostracoda</taxon>
        <taxon>Podocopa</taxon>
        <taxon>Podocopida</taxon>
        <taxon>Cytherocopina</taxon>
        <taxon>Cytheroidea</taxon>
        <taxon>Cytherideidae</taxon>
        <taxon>Cyprideis</taxon>
    </lineage>
</organism>
<dbReference type="InterPro" id="IPR016187">
    <property type="entry name" value="CTDL_fold"/>
</dbReference>
<proteinExistence type="predicted"/>
<evidence type="ECO:0000313" key="1">
    <source>
        <dbReference type="EMBL" id="CAD7229572.1"/>
    </source>
</evidence>
<dbReference type="Gene3D" id="3.10.100.10">
    <property type="entry name" value="Mannose-Binding Protein A, subunit A"/>
    <property type="match status" value="1"/>
</dbReference>
<dbReference type="EMBL" id="OB662146">
    <property type="protein sequence ID" value="CAD7229572.1"/>
    <property type="molecule type" value="Genomic_DNA"/>
</dbReference>
<gene>
    <name evidence="1" type="ORF">CTOB1V02_LOCUS7441</name>
</gene>
<dbReference type="AlphaFoldDB" id="A0A7R8ZPQ0"/>
<sequence length="269" mass="30403">MITKQIRLRTLTKVTRPQDRLAAALLQRKALGAPASGNTKILGARPESEVLSSRRPQDRLAAALLQRKALGAPASGNTLYTPLFAFLASVHLLLRNCNSFHIPLFPVCPREDFKMKFLIYFVLGFMSSTPGKASCPGRYESVSYQLGSERKESCYFVSTDYIKWEDGGYFCARHHGGYLAEFVYQAEWEAFKTFFANIPNATKWQLYDRHVWIGAGTTDGKVWRWNGSGEDFSQIVPRSQIPKLEKTPLIHFSVNESYGLTVNVYSGEW</sequence>